<evidence type="ECO:0000259" key="7">
    <source>
        <dbReference type="Pfam" id="PF20684"/>
    </source>
</evidence>
<evidence type="ECO:0000256" key="4">
    <source>
        <dbReference type="ARBA" id="ARBA00023136"/>
    </source>
</evidence>
<feature type="transmembrane region" description="Helical" evidence="6">
    <location>
        <begin position="100"/>
        <end position="118"/>
    </location>
</feature>
<evidence type="ECO:0000256" key="1">
    <source>
        <dbReference type="ARBA" id="ARBA00004141"/>
    </source>
</evidence>
<dbReference type="Pfam" id="PF20684">
    <property type="entry name" value="Fung_rhodopsin"/>
    <property type="match status" value="1"/>
</dbReference>
<keyword evidence="2 6" id="KW-0812">Transmembrane</keyword>
<keyword evidence="9" id="KW-1185">Reference proteome</keyword>
<keyword evidence="3 6" id="KW-1133">Transmembrane helix</keyword>
<dbReference type="InterPro" id="IPR052337">
    <property type="entry name" value="SAT4-like"/>
</dbReference>
<keyword evidence="4 6" id="KW-0472">Membrane</keyword>
<evidence type="ECO:0000256" key="5">
    <source>
        <dbReference type="ARBA" id="ARBA00038359"/>
    </source>
</evidence>
<feature type="transmembrane region" description="Helical" evidence="6">
    <location>
        <begin position="20"/>
        <end position="41"/>
    </location>
</feature>
<dbReference type="GO" id="GO:0016020">
    <property type="term" value="C:membrane"/>
    <property type="evidence" value="ECO:0007669"/>
    <property type="project" value="UniProtKB-SubCell"/>
</dbReference>
<feature type="transmembrane region" description="Helical" evidence="6">
    <location>
        <begin position="130"/>
        <end position="154"/>
    </location>
</feature>
<evidence type="ECO:0000256" key="3">
    <source>
        <dbReference type="ARBA" id="ARBA00022989"/>
    </source>
</evidence>
<dbReference type="PANTHER" id="PTHR33048:SF47">
    <property type="entry name" value="INTEGRAL MEMBRANE PROTEIN-RELATED"/>
    <property type="match status" value="1"/>
</dbReference>
<evidence type="ECO:0000313" key="8">
    <source>
        <dbReference type="EMBL" id="KAF2234879.1"/>
    </source>
</evidence>
<protein>
    <recommendedName>
        <fullName evidence="7">Rhodopsin domain-containing protein</fullName>
    </recommendedName>
</protein>
<evidence type="ECO:0000256" key="6">
    <source>
        <dbReference type="SAM" id="Phobius"/>
    </source>
</evidence>
<dbReference type="Proteomes" id="UP000800092">
    <property type="component" value="Unassembled WGS sequence"/>
</dbReference>
<comment type="subcellular location">
    <subcellularLocation>
        <location evidence="1">Membrane</location>
        <topology evidence="1">Multi-pass membrane protein</topology>
    </subcellularLocation>
</comment>
<reference evidence="8" key="1">
    <citation type="journal article" date="2020" name="Stud. Mycol.">
        <title>101 Dothideomycetes genomes: a test case for predicting lifestyles and emergence of pathogens.</title>
        <authorList>
            <person name="Haridas S."/>
            <person name="Albert R."/>
            <person name="Binder M."/>
            <person name="Bloem J."/>
            <person name="Labutti K."/>
            <person name="Salamov A."/>
            <person name="Andreopoulos B."/>
            <person name="Baker S."/>
            <person name="Barry K."/>
            <person name="Bills G."/>
            <person name="Bluhm B."/>
            <person name="Cannon C."/>
            <person name="Castanera R."/>
            <person name="Culley D."/>
            <person name="Daum C."/>
            <person name="Ezra D."/>
            <person name="Gonzalez J."/>
            <person name="Henrissat B."/>
            <person name="Kuo A."/>
            <person name="Liang C."/>
            <person name="Lipzen A."/>
            <person name="Lutzoni F."/>
            <person name="Magnuson J."/>
            <person name="Mondo S."/>
            <person name="Nolan M."/>
            <person name="Ohm R."/>
            <person name="Pangilinan J."/>
            <person name="Park H.-J."/>
            <person name="Ramirez L."/>
            <person name="Alfaro M."/>
            <person name="Sun H."/>
            <person name="Tritt A."/>
            <person name="Yoshinaga Y."/>
            <person name="Zwiers L.-H."/>
            <person name="Turgeon B."/>
            <person name="Goodwin S."/>
            <person name="Spatafora J."/>
            <person name="Crous P."/>
            <person name="Grigoriev I."/>
        </authorList>
    </citation>
    <scope>NUCLEOTIDE SEQUENCE</scope>
    <source>
        <strain evidence="8">Tuck. ex Michener</strain>
    </source>
</reference>
<dbReference type="OrthoDB" id="3934549at2759"/>
<proteinExistence type="inferred from homology"/>
<evidence type="ECO:0000256" key="2">
    <source>
        <dbReference type="ARBA" id="ARBA00022692"/>
    </source>
</evidence>
<name>A0A6A6HAM0_VIRVR</name>
<comment type="similarity">
    <text evidence="5">Belongs to the SAT4 family.</text>
</comment>
<sequence>MASPDSEDAAYLAQDRQGQLIALNVVMATIATASVALRFYARKTSKAGYWWDDWMCLASLPITLTVNIFSAEFVDTGQGKHDVTLPWGDTRYLHQLYFELLFYNASLVFFKLSLLFLYNRVFSRFTWLKFVTWTLGVLIMMWLVAVEFVLIFQCSPLRRAWDEKVPGKCLNQKSLFIAQSVPTITFDVSVLSIAIPLVWMIQLPRSSKIALIGVFGMGGM</sequence>
<feature type="transmembrane region" description="Helical" evidence="6">
    <location>
        <begin position="175"/>
        <end position="201"/>
    </location>
</feature>
<dbReference type="PANTHER" id="PTHR33048">
    <property type="entry name" value="PTH11-LIKE INTEGRAL MEMBRANE PROTEIN (AFU_ORTHOLOGUE AFUA_5G11245)"/>
    <property type="match status" value="1"/>
</dbReference>
<organism evidence="8 9">
    <name type="scientific">Viridothelium virens</name>
    <name type="common">Speckled blister lichen</name>
    <name type="synonym">Trypethelium virens</name>
    <dbReference type="NCBI Taxonomy" id="1048519"/>
    <lineage>
        <taxon>Eukaryota</taxon>
        <taxon>Fungi</taxon>
        <taxon>Dikarya</taxon>
        <taxon>Ascomycota</taxon>
        <taxon>Pezizomycotina</taxon>
        <taxon>Dothideomycetes</taxon>
        <taxon>Dothideomycetes incertae sedis</taxon>
        <taxon>Trypetheliales</taxon>
        <taxon>Trypetheliaceae</taxon>
        <taxon>Viridothelium</taxon>
    </lineage>
</organism>
<dbReference type="InterPro" id="IPR049326">
    <property type="entry name" value="Rhodopsin_dom_fungi"/>
</dbReference>
<feature type="domain" description="Rhodopsin" evidence="7">
    <location>
        <begin position="37"/>
        <end position="219"/>
    </location>
</feature>
<dbReference type="EMBL" id="ML991795">
    <property type="protein sequence ID" value="KAF2234879.1"/>
    <property type="molecule type" value="Genomic_DNA"/>
</dbReference>
<accession>A0A6A6HAM0</accession>
<gene>
    <name evidence="8" type="ORF">EV356DRAFT_138390</name>
</gene>
<dbReference type="AlphaFoldDB" id="A0A6A6HAM0"/>
<evidence type="ECO:0000313" key="9">
    <source>
        <dbReference type="Proteomes" id="UP000800092"/>
    </source>
</evidence>